<dbReference type="InterPro" id="IPR012340">
    <property type="entry name" value="NA-bd_OB-fold"/>
</dbReference>
<reference evidence="2 3" key="1">
    <citation type="submission" date="2020-08" db="EMBL/GenBank/DDBJ databases">
        <title>Genomic Encyclopedia of Type Strains, Phase IV (KMG-IV): sequencing the most valuable type-strain genomes for metagenomic binning, comparative biology and taxonomic classification.</title>
        <authorList>
            <person name="Goeker M."/>
        </authorList>
    </citation>
    <scope>NUCLEOTIDE SEQUENCE [LARGE SCALE GENOMIC DNA]</scope>
    <source>
        <strain evidence="2 3">DSM 17328</strain>
    </source>
</reference>
<sequence>MASNDAPEAVWTAALAEGRFLLQRAQSTGTRIFPPRVMEPGTGETDLEWIEAMGTGTVYSVTVIGRKPPADPYHVALIDLDEGPRLMSRVEGVDAEAVHIGMRVKSRVAQEDGTPILVFDPV</sequence>
<organism evidence="2 3">
    <name type="scientific">Sphingosinicella soli</name>
    <dbReference type="NCBI Taxonomy" id="333708"/>
    <lineage>
        <taxon>Bacteria</taxon>
        <taxon>Pseudomonadati</taxon>
        <taxon>Pseudomonadota</taxon>
        <taxon>Alphaproteobacteria</taxon>
        <taxon>Sphingomonadales</taxon>
        <taxon>Sphingosinicellaceae</taxon>
        <taxon>Sphingosinicella</taxon>
    </lineage>
</organism>
<evidence type="ECO:0000313" key="2">
    <source>
        <dbReference type="EMBL" id="MBB4632410.1"/>
    </source>
</evidence>
<dbReference type="EMBL" id="JACHNZ010000021">
    <property type="protein sequence ID" value="MBB4632410.1"/>
    <property type="molecule type" value="Genomic_DNA"/>
</dbReference>
<dbReference type="InterPro" id="IPR052513">
    <property type="entry name" value="Thioester_dehydratase-like"/>
</dbReference>
<comment type="caution">
    <text evidence="2">The sequence shown here is derived from an EMBL/GenBank/DDBJ whole genome shotgun (WGS) entry which is preliminary data.</text>
</comment>
<proteinExistence type="predicted"/>
<accession>A0A7W7B1P9</accession>
<dbReference type="Pfam" id="PF01796">
    <property type="entry name" value="OB_ChsH2_C"/>
    <property type="match status" value="1"/>
</dbReference>
<dbReference type="RefSeq" id="WP_184068921.1">
    <property type="nucleotide sequence ID" value="NZ_JACHNZ010000021.1"/>
</dbReference>
<evidence type="ECO:0000313" key="3">
    <source>
        <dbReference type="Proteomes" id="UP000566324"/>
    </source>
</evidence>
<name>A0A7W7B1P9_9SPHN</name>
<keyword evidence="3" id="KW-1185">Reference proteome</keyword>
<gene>
    <name evidence="2" type="ORF">GGQ98_002035</name>
</gene>
<dbReference type="PANTHER" id="PTHR34075">
    <property type="entry name" value="BLR3430 PROTEIN"/>
    <property type="match status" value="1"/>
</dbReference>
<dbReference type="SUPFAM" id="SSF50249">
    <property type="entry name" value="Nucleic acid-binding proteins"/>
    <property type="match status" value="1"/>
</dbReference>
<evidence type="ECO:0000259" key="1">
    <source>
        <dbReference type="Pfam" id="PF01796"/>
    </source>
</evidence>
<feature type="domain" description="ChsH2 C-terminal OB-fold" evidence="1">
    <location>
        <begin position="49"/>
        <end position="107"/>
    </location>
</feature>
<dbReference type="AlphaFoldDB" id="A0A7W7B1P9"/>
<protein>
    <recommendedName>
        <fullName evidence="1">ChsH2 C-terminal OB-fold domain-containing protein</fullName>
    </recommendedName>
</protein>
<dbReference type="InterPro" id="IPR002878">
    <property type="entry name" value="ChsH2_C"/>
</dbReference>
<dbReference type="Proteomes" id="UP000566324">
    <property type="component" value="Unassembled WGS sequence"/>
</dbReference>
<dbReference type="PANTHER" id="PTHR34075:SF5">
    <property type="entry name" value="BLR3430 PROTEIN"/>
    <property type="match status" value="1"/>
</dbReference>